<dbReference type="BioCyc" id="CNIT1237085:G1324-3297-MONOMER"/>
<dbReference type="EMBL" id="CP002408">
    <property type="protein sequence ID" value="AFU60212.1"/>
    <property type="molecule type" value="Genomic_DNA"/>
</dbReference>
<dbReference type="AlphaFoldDB" id="K0IMF0"/>
<name>K0IMF0_NITGG</name>
<evidence type="ECO:0000313" key="1">
    <source>
        <dbReference type="EMBL" id="AFU60212.1"/>
    </source>
</evidence>
<organism evidence="1 2">
    <name type="scientific">Nitrososphaera gargensis (strain Ga9.2)</name>
    <dbReference type="NCBI Taxonomy" id="1237085"/>
    <lineage>
        <taxon>Archaea</taxon>
        <taxon>Nitrososphaerota</taxon>
        <taxon>Nitrososphaeria</taxon>
        <taxon>Nitrososphaerales</taxon>
        <taxon>Nitrososphaeraceae</taxon>
        <taxon>Nitrososphaera</taxon>
    </lineage>
</organism>
<protein>
    <submittedName>
        <fullName evidence="1">Uncharacterized protein</fullName>
    </submittedName>
</protein>
<evidence type="ECO:0000313" key="2">
    <source>
        <dbReference type="Proteomes" id="UP000008037"/>
    </source>
</evidence>
<dbReference type="KEGG" id="nga:Ngar_c32970"/>
<sequence length="94" mass="10848">MLQCRFLAKGLRENASCSCIAHDKSEADIIERELLDNGIDVFSYLNNNRLKIRYCQIIITIVACFNPSLYQRRTQKTKIIFIRSSYAPTICLSL</sequence>
<dbReference type="HOGENOM" id="CLU_2379511_0_0_2"/>
<reference evidence="1 2" key="1">
    <citation type="journal article" date="2012" name="Environ. Microbiol.">
        <title>The genome of the ammonia-oxidizing Candidatus Nitrososphaera gargensis: insights into metabolic versatility and environmental adaptations.</title>
        <authorList>
            <person name="Spang A."/>
            <person name="Poehlein A."/>
            <person name="Offre P."/>
            <person name="Zumbragel S."/>
            <person name="Haider S."/>
            <person name="Rychlik N."/>
            <person name="Nowka B."/>
            <person name="Schmeisser C."/>
            <person name="Lebedeva E.V."/>
            <person name="Rattei T."/>
            <person name="Bohm C."/>
            <person name="Schmid M."/>
            <person name="Galushko A."/>
            <person name="Hatzenpichler R."/>
            <person name="Weinmaier T."/>
            <person name="Daniel R."/>
            <person name="Schleper C."/>
            <person name="Spieck E."/>
            <person name="Streit W."/>
            <person name="Wagner M."/>
        </authorList>
    </citation>
    <scope>NUCLEOTIDE SEQUENCE [LARGE SCALE GENOMIC DNA]</scope>
    <source>
        <strain evidence="2">Ga9.2</strain>
    </source>
</reference>
<proteinExistence type="predicted"/>
<dbReference type="Proteomes" id="UP000008037">
    <property type="component" value="Chromosome"/>
</dbReference>
<keyword evidence="2" id="KW-1185">Reference proteome</keyword>
<accession>K0IMF0</accession>
<gene>
    <name evidence="1" type="ordered locus">Ngar_c32970</name>
</gene>
<dbReference type="InParanoid" id="K0IMF0"/>